<keyword evidence="2" id="KW-1185">Reference proteome</keyword>
<accession>A0A934SQL3</accession>
<evidence type="ECO:0008006" key="3">
    <source>
        <dbReference type="Google" id="ProtNLM"/>
    </source>
</evidence>
<dbReference type="RefSeq" id="WP_200591708.1">
    <property type="nucleotide sequence ID" value="NZ_JAEPBG010000003.1"/>
</dbReference>
<name>A0A934SQL3_9BURK</name>
<organism evidence="1 2">
    <name type="scientific">Noviherbaspirillum pedocola</name>
    <dbReference type="NCBI Taxonomy" id="2801341"/>
    <lineage>
        <taxon>Bacteria</taxon>
        <taxon>Pseudomonadati</taxon>
        <taxon>Pseudomonadota</taxon>
        <taxon>Betaproteobacteria</taxon>
        <taxon>Burkholderiales</taxon>
        <taxon>Oxalobacteraceae</taxon>
        <taxon>Noviherbaspirillum</taxon>
    </lineage>
</organism>
<reference evidence="1" key="1">
    <citation type="submission" date="2021-01" db="EMBL/GenBank/DDBJ databases">
        <title>Genome sequence of strain Noviherbaspirillum sp. DKR-6.</title>
        <authorList>
            <person name="Chaudhary D.K."/>
        </authorList>
    </citation>
    <scope>NUCLEOTIDE SEQUENCE</scope>
    <source>
        <strain evidence="1">DKR-6</strain>
    </source>
</reference>
<evidence type="ECO:0000313" key="2">
    <source>
        <dbReference type="Proteomes" id="UP000622890"/>
    </source>
</evidence>
<protein>
    <recommendedName>
        <fullName evidence="3">DUF4157 domain-containing protein</fullName>
    </recommendedName>
</protein>
<evidence type="ECO:0000313" key="1">
    <source>
        <dbReference type="EMBL" id="MBK4734941.1"/>
    </source>
</evidence>
<dbReference type="EMBL" id="JAEPBG010000003">
    <property type="protein sequence ID" value="MBK4734941.1"/>
    <property type="molecule type" value="Genomic_DNA"/>
</dbReference>
<dbReference type="AlphaFoldDB" id="A0A934SQL3"/>
<dbReference type="Proteomes" id="UP000622890">
    <property type="component" value="Unassembled WGS sequence"/>
</dbReference>
<sequence length="147" mass="16129">MDIVSPMMSTLLAAAVQLSGLPGMPAGELPPVLMLPRSELNNTVCPSAPVRCAGLTAAFDTQRYRIVMDDRLNLNDAYDASFLVHEMVHVLQFRSTGSIGFTSCEAVIESERQAYAVQNAYLREHDQVANEGAMLKFSHCPAKQEDR</sequence>
<proteinExistence type="predicted"/>
<comment type="caution">
    <text evidence="1">The sequence shown here is derived from an EMBL/GenBank/DDBJ whole genome shotgun (WGS) entry which is preliminary data.</text>
</comment>
<gene>
    <name evidence="1" type="ORF">JJB74_10015</name>
</gene>